<dbReference type="InterPro" id="IPR027417">
    <property type="entry name" value="P-loop_NTPase"/>
</dbReference>
<dbReference type="GO" id="GO:0005524">
    <property type="term" value="F:ATP binding"/>
    <property type="evidence" value="ECO:0007669"/>
    <property type="project" value="InterPro"/>
</dbReference>
<evidence type="ECO:0000256" key="3">
    <source>
        <dbReference type="ARBA" id="ARBA00022448"/>
    </source>
</evidence>
<dbReference type="InterPro" id="IPR050352">
    <property type="entry name" value="ABCG_transporters"/>
</dbReference>
<dbReference type="OrthoDB" id="66620at2759"/>
<dbReference type="PANTHER" id="PTHR48041">
    <property type="entry name" value="ABC TRANSPORTER G FAMILY MEMBER 28"/>
    <property type="match status" value="1"/>
</dbReference>
<keyword evidence="5" id="KW-1133">Transmembrane helix</keyword>
<comment type="subcellular location">
    <subcellularLocation>
        <location evidence="1">Membrane</location>
        <topology evidence="1">Multi-pass membrane protein</topology>
    </subcellularLocation>
</comment>
<accession>A0A0L8HMM2</accession>
<name>A0A0L8HMM2_OCTBM</name>
<evidence type="ECO:0000313" key="8">
    <source>
        <dbReference type="EMBL" id="KOF90399.1"/>
    </source>
</evidence>
<dbReference type="SUPFAM" id="SSF52540">
    <property type="entry name" value="P-loop containing nucleoside triphosphate hydrolases"/>
    <property type="match status" value="1"/>
</dbReference>
<dbReference type="Gene3D" id="3.40.50.300">
    <property type="entry name" value="P-loop containing nucleotide triphosphate hydrolases"/>
    <property type="match status" value="1"/>
</dbReference>
<dbReference type="InterPro" id="IPR003439">
    <property type="entry name" value="ABC_transporter-like_ATP-bd"/>
</dbReference>
<dbReference type="GO" id="GO:0042626">
    <property type="term" value="F:ATPase-coupled transmembrane transporter activity"/>
    <property type="evidence" value="ECO:0007669"/>
    <property type="project" value="TreeGrafter"/>
</dbReference>
<evidence type="ECO:0000256" key="2">
    <source>
        <dbReference type="ARBA" id="ARBA00005814"/>
    </source>
</evidence>
<gene>
    <name evidence="8" type="ORF">OCBIM_22011278mg</name>
</gene>
<keyword evidence="6" id="KW-0472">Membrane</keyword>
<dbReference type="InterPro" id="IPR017871">
    <property type="entry name" value="ABC_transporter-like_CS"/>
</dbReference>
<organism evidence="8">
    <name type="scientific">Octopus bimaculoides</name>
    <name type="common">California two-spotted octopus</name>
    <dbReference type="NCBI Taxonomy" id="37653"/>
    <lineage>
        <taxon>Eukaryota</taxon>
        <taxon>Metazoa</taxon>
        <taxon>Spiralia</taxon>
        <taxon>Lophotrochozoa</taxon>
        <taxon>Mollusca</taxon>
        <taxon>Cephalopoda</taxon>
        <taxon>Coleoidea</taxon>
        <taxon>Octopodiformes</taxon>
        <taxon>Octopoda</taxon>
        <taxon>Incirrata</taxon>
        <taxon>Octopodidae</taxon>
        <taxon>Octopus</taxon>
    </lineage>
</organism>
<evidence type="ECO:0000259" key="7">
    <source>
        <dbReference type="Pfam" id="PF00005"/>
    </source>
</evidence>
<keyword evidence="4" id="KW-0812">Transmembrane</keyword>
<evidence type="ECO:0000256" key="1">
    <source>
        <dbReference type="ARBA" id="ARBA00004141"/>
    </source>
</evidence>
<keyword evidence="3" id="KW-0813">Transport</keyword>
<dbReference type="GO" id="GO:0005886">
    <property type="term" value="C:plasma membrane"/>
    <property type="evidence" value="ECO:0007669"/>
    <property type="project" value="TreeGrafter"/>
</dbReference>
<dbReference type="STRING" id="37653.A0A0L8HMM2"/>
<comment type="similarity">
    <text evidence="2">Belongs to the ABC transporter superfamily. ABCG family. Eye pigment precursor importer (TC 3.A.1.204) subfamily.</text>
</comment>
<dbReference type="PANTHER" id="PTHR48041:SF139">
    <property type="entry name" value="PROTEIN SCARLET"/>
    <property type="match status" value="1"/>
</dbReference>
<dbReference type="AlphaFoldDB" id="A0A0L8HMM2"/>
<reference evidence="8" key="1">
    <citation type="submission" date="2015-07" db="EMBL/GenBank/DDBJ databases">
        <title>MeaNS - Measles Nucleotide Surveillance Program.</title>
        <authorList>
            <person name="Tran T."/>
            <person name="Druce J."/>
        </authorList>
    </citation>
    <scope>NUCLEOTIDE SEQUENCE</scope>
    <source>
        <strain evidence="8">UCB-OBI-ISO-001</strain>
        <tissue evidence="8">Gonad</tissue>
    </source>
</reference>
<dbReference type="EMBL" id="KQ417773">
    <property type="protein sequence ID" value="KOF90399.1"/>
    <property type="molecule type" value="Genomic_DNA"/>
</dbReference>
<proteinExistence type="inferred from homology"/>
<dbReference type="GO" id="GO:0016887">
    <property type="term" value="F:ATP hydrolysis activity"/>
    <property type="evidence" value="ECO:0007669"/>
    <property type="project" value="InterPro"/>
</dbReference>
<evidence type="ECO:0000256" key="6">
    <source>
        <dbReference type="ARBA" id="ARBA00023136"/>
    </source>
</evidence>
<sequence length="178" mass="19561">MGSSGAGKSTLMNVLTGRSGNEVSVHGQVTVNGCEIGSLMGDISAYVEQEDAFIPSLTVIEQLMFRALLRMDKSYDKEQRIQRVKDVIRELSLTKCANTMIGDERIKGISGGEKKRVAFASEILTDPPLIFLDEPTSGLDSYLAKNLIQVLKNMASRGRTIITTIHQPSSEIFTMFDE</sequence>
<evidence type="ECO:0000256" key="4">
    <source>
        <dbReference type="ARBA" id="ARBA00022692"/>
    </source>
</evidence>
<dbReference type="Pfam" id="PF00005">
    <property type="entry name" value="ABC_tran"/>
    <property type="match status" value="1"/>
</dbReference>
<protein>
    <recommendedName>
        <fullName evidence="7">ABC transporter domain-containing protein</fullName>
    </recommendedName>
</protein>
<dbReference type="PROSITE" id="PS00211">
    <property type="entry name" value="ABC_TRANSPORTER_1"/>
    <property type="match status" value="1"/>
</dbReference>
<evidence type="ECO:0000256" key="5">
    <source>
        <dbReference type="ARBA" id="ARBA00022989"/>
    </source>
</evidence>
<feature type="domain" description="ABC transporter" evidence="7">
    <location>
        <begin position="1"/>
        <end position="137"/>
    </location>
</feature>